<feature type="transmembrane region" description="Helical" evidence="1">
    <location>
        <begin position="85"/>
        <end position="110"/>
    </location>
</feature>
<dbReference type="RefSeq" id="WP_055942159.1">
    <property type="nucleotide sequence ID" value="NZ_JAQDDZ010000001.1"/>
</dbReference>
<keyword evidence="1" id="KW-0812">Transmembrane</keyword>
<sequence length="209" mass="23700">MKRLILEIVICLVAAVLLMVLHELFKAVIFVLLRVKENNKQIIKHRGIWKLWRYIDPVGLVLAVTCYVPVSKPFMFRIRDKKTNLIIGISGLVFLAVIFFGSVQMLHIIYGTNANAAAALNSSGNRRAGILFWQYMQMLSFDYFIVNLFPVSTFDMGHIIAGKSARIYLGIIKADTQIKLLLILTLFLNLINAGYMGFIKFLSLFIAVL</sequence>
<reference evidence="2 3" key="1">
    <citation type="submission" date="2015-10" db="EMBL/GenBank/DDBJ databases">
        <title>Butyribacter intestini gen. nov., sp. nov., a butyric acid-producing bacterium of the family Lachnospiraceae isolated from the human faeces.</title>
        <authorList>
            <person name="Zou Y."/>
            <person name="Xue W."/>
            <person name="Luo G."/>
            <person name="Lv M."/>
        </authorList>
    </citation>
    <scope>NUCLEOTIDE SEQUENCE [LARGE SCALE GENOMIC DNA]</scope>
    <source>
        <strain evidence="2 3">TF01-11</strain>
    </source>
</reference>
<evidence type="ECO:0000313" key="3">
    <source>
        <dbReference type="Proteomes" id="UP000050833"/>
    </source>
</evidence>
<organism evidence="2 3">
    <name type="scientific">Butyribacter intestini</name>
    <dbReference type="NCBI Taxonomy" id="1703332"/>
    <lineage>
        <taxon>Bacteria</taxon>
        <taxon>Bacillati</taxon>
        <taxon>Bacillota</taxon>
        <taxon>Clostridia</taxon>
        <taxon>Lachnospirales</taxon>
        <taxon>Lachnospiraceae</taxon>
        <taxon>Butyribacter</taxon>
    </lineage>
</organism>
<evidence type="ECO:0000313" key="2">
    <source>
        <dbReference type="EMBL" id="KQC86529.1"/>
    </source>
</evidence>
<feature type="transmembrane region" description="Helical" evidence="1">
    <location>
        <begin position="6"/>
        <end position="33"/>
    </location>
</feature>
<dbReference type="Proteomes" id="UP000050833">
    <property type="component" value="Unassembled WGS sequence"/>
</dbReference>
<feature type="transmembrane region" description="Helical" evidence="1">
    <location>
        <begin position="130"/>
        <end position="149"/>
    </location>
</feature>
<evidence type="ECO:0000256" key="1">
    <source>
        <dbReference type="SAM" id="Phobius"/>
    </source>
</evidence>
<evidence type="ECO:0008006" key="4">
    <source>
        <dbReference type="Google" id="ProtNLM"/>
    </source>
</evidence>
<proteinExistence type="predicted"/>
<name>A0AAW3JWG2_9FIRM</name>
<protein>
    <recommendedName>
        <fullName evidence="4">Peptidase family M50</fullName>
    </recommendedName>
</protein>
<feature type="transmembrane region" description="Helical" evidence="1">
    <location>
        <begin position="180"/>
        <end position="208"/>
    </location>
</feature>
<keyword evidence="1" id="KW-1133">Transmembrane helix</keyword>
<accession>A0AAW3JWG2</accession>
<dbReference type="AlphaFoldDB" id="A0AAW3JWG2"/>
<gene>
    <name evidence="2" type="ORF">APZ18_04950</name>
</gene>
<comment type="caution">
    <text evidence="2">The sequence shown here is derived from an EMBL/GenBank/DDBJ whole genome shotgun (WGS) entry which is preliminary data.</text>
</comment>
<dbReference type="EMBL" id="LLKB01000001">
    <property type="protein sequence ID" value="KQC86529.1"/>
    <property type="molecule type" value="Genomic_DNA"/>
</dbReference>
<keyword evidence="1" id="KW-0472">Membrane</keyword>
<keyword evidence="3" id="KW-1185">Reference proteome</keyword>